<gene>
    <name evidence="1" type="primary">Gld_54</name>
    <name evidence="1" type="ORF">CEXT_336831</name>
</gene>
<dbReference type="AlphaFoldDB" id="A0AAV4VHL6"/>
<evidence type="ECO:0000313" key="2">
    <source>
        <dbReference type="Proteomes" id="UP001054945"/>
    </source>
</evidence>
<dbReference type="Proteomes" id="UP001054945">
    <property type="component" value="Unassembled WGS sequence"/>
</dbReference>
<name>A0AAV4VHL6_CAEEX</name>
<dbReference type="InterPro" id="IPR036188">
    <property type="entry name" value="FAD/NAD-bd_sf"/>
</dbReference>
<sequence length="101" mass="11535">MLRENKTCHRILRIPVKADLPVGQNLQEQYGVLTEFELGDKIELFSQKIRKEANLWNYIMSKTGPLTSVTGVSNIAFLSQGFPESQNDLPDYQLYFLEGAQ</sequence>
<dbReference type="Gene3D" id="3.50.50.60">
    <property type="entry name" value="FAD/NAD(P)-binding domain"/>
    <property type="match status" value="1"/>
</dbReference>
<reference evidence="1 2" key="1">
    <citation type="submission" date="2021-06" db="EMBL/GenBank/DDBJ databases">
        <title>Caerostris extrusa draft genome.</title>
        <authorList>
            <person name="Kono N."/>
            <person name="Arakawa K."/>
        </authorList>
    </citation>
    <scope>NUCLEOTIDE SEQUENCE [LARGE SCALE GENOMIC DNA]</scope>
</reference>
<comment type="caution">
    <text evidence="1">The sequence shown here is derived from an EMBL/GenBank/DDBJ whole genome shotgun (WGS) entry which is preliminary data.</text>
</comment>
<proteinExistence type="predicted"/>
<keyword evidence="2" id="KW-1185">Reference proteome</keyword>
<protein>
    <submittedName>
        <fullName evidence="1">Glucose dehydrogenase</fullName>
    </submittedName>
</protein>
<evidence type="ECO:0000313" key="1">
    <source>
        <dbReference type="EMBL" id="GIY68955.1"/>
    </source>
</evidence>
<organism evidence="1 2">
    <name type="scientific">Caerostris extrusa</name>
    <name type="common">Bark spider</name>
    <name type="synonym">Caerostris bankana</name>
    <dbReference type="NCBI Taxonomy" id="172846"/>
    <lineage>
        <taxon>Eukaryota</taxon>
        <taxon>Metazoa</taxon>
        <taxon>Ecdysozoa</taxon>
        <taxon>Arthropoda</taxon>
        <taxon>Chelicerata</taxon>
        <taxon>Arachnida</taxon>
        <taxon>Araneae</taxon>
        <taxon>Araneomorphae</taxon>
        <taxon>Entelegynae</taxon>
        <taxon>Araneoidea</taxon>
        <taxon>Araneidae</taxon>
        <taxon>Caerostris</taxon>
    </lineage>
</organism>
<dbReference type="Gene3D" id="3.30.560.10">
    <property type="entry name" value="Glucose Oxidase, domain 3"/>
    <property type="match status" value="1"/>
</dbReference>
<dbReference type="EMBL" id="BPLR01014471">
    <property type="protein sequence ID" value="GIY68955.1"/>
    <property type="molecule type" value="Genomic_DNA"/>
</dbReference>
<accession>A0AAV4VHL6</accession>